<accession>A0ABQ9XZJ5</accession>
<gene>
    <name evidence="2" type="ORF">BLNAU_8168</name>
</gene>
<sequence length="1671" mass="186110">MDGRSEEESQTITFSDRQFRLAFHLLQHLYIYSNCDTSSRLLPLLDNTILLLKSNSEQNFLIAHRTILSLVHTNQLLRQSLLHDGYTSKILLSIKTAPDSRKAILESLMLTQSSTVLDGEKIRAAKRKEQIQKAQSESDEKMKQRQQRLDLLAKLKAENDEFEKRKLLQVQQKEKQIAVLKKKLDSLDNEIKSELAEKNEKYRLSYDRLVLSTAESFDNIPILVALLDAILMKPSIMDNSYDSHLFLSLLDIFCQFRDANKLNCSEICPQDTPLQKQYNTPIKKITRLFKENNVMRLCRNDLGKYLLDIMANQQKTELKIDLLTTLPNRNRVKQLLLLTPEKRNCGTPKMSLEEQVSQLSTTFNRFNANDGDMKELDSTLTSFRNSNNWEICLAVLQRLTDSEIFPLQQFCLTCLGQFVRLHWMTLLLKGDKQQDYIKILGFVHQILNSFSITLRGENPPDHPFIVPFCNFFNQSSPNDPTTGAPSMIVRLVFAALQTIRATLRLIVPFTLYKLPVNDAVLAALPFATMVFPSELRYLPPLPDSPVPTPQPISIDDLLLSSNPDSPYSISLLTLELVADLAKNTNVDLLFASFVCPLLEFAKQYAHILTEGFFSRFFYMIGAFCETQIKIDEQDPSMVNIIVNQFITRMVDLTAQFCGHLVPVGTTIFQSQSSPITATVPSVLPHLSITNTFSPREYKLVIECFDSIFSSLSDTKENYLSDTSSDDRTTLAYLHQFASVLLPLAQNSLTAPTFLANPTIITFLINNHLDGDDNTSKLSDIRLFPLFVPPREGTVGRDSLPRRLATSLPQSDTTLHNSIFDIKDKTPSNWISFSKASIDPLFSCLSLSPRVFFGQIESSITQLLNITGQKLSELHQLPTQAQSPLSLPFFVITQSDKTSMLDLFSTLCDCTYAFTLTDSLGIALHPLLAGQTQHEFDAPLPPTVDSPIDSPETFAMAAAQAHSTLFELLTTFARLFGDILSTMMRDLFGGQLSLNLLDVSSQVTPVRVLSTLVEAACQCMTALSTFAGSLIATRIAKVESVGQASFDAVGMVDRAVELSLSFISLGNQLQLPIQQASNADENTQQITEFSAHLLSPILSRSVSLLSSLIQIHRLPTLTSRQSFITTIQTPLSILFSIPNDATIPSLHPLFPFRHSMLNLSLTSLILHPRSSIFSNNSLSLEQRVNNIQSIIAPALVTFDVMSLLIGSSSLEVLSQAASAHLDWIRLETQKPNSNYQIVASYFSQFFADTPQPLSQSIEINLVDSLAVLVILSKIFYQQSGQLRQAVFDQIVSPQLGPLCGLFSFWFAQQSFFAELPSFAVVLSTVLGSVLSTFGEHIGSDIITSLLLFLAGSVGVTENGINDAAVKQIQANLLVDGETIPSLTQILLNTLDSPAYANSNNPDNPVSISLLSATLLLTSVYLDSCIQAQCEAVVTPNQKLHQWLSTTSRQCEGLVDAMSRVLERHFSRIPLPTLSRTLITILTLLNPIGAIPIHLIPPELSSSRPFPDSFFTEAQLPTPSRLSPPSSEIIDKSISLINNLIYGHRLYSNPIATDNQLWFNKFLVCTLLCMYLIDEFSPSRNKIRTLLSDIIMIFSEKDGLGLLSSELNNLWGFEVVPWCLLGLGDVDYLSSYIAKNTSGETPPFDLTAVSRSVMEGILGEILLTAKSFRTKRG</sequence>
<protein>
    <submittedName>
        <fullName evidence="2">Uncharacterized protein</fullName>
    </submittedName>
</protein>
<name>A0ABQ9XZJ5_9EUKA</name>
<dbReference type="EMBL" id="JARBJD010000051">
    <property type="protein sequence ID" value="KAK2956891.1"/>
    <property type="molecule type" value="Genomic_DNA"/>
</dbReference>
<feature type="coiled-coil region" evidence="1">
    <location>
        <begin position="117"/>
        <end position="197"/>
    </location>
</feature>
<reference evidence="2 3" key="1">
    <citation type="journal article" date="2022" name="bioRxiv">
        <title>Genomics of Preaxostyla Flagellates Illuminates Evolutionary Transitions and the Path Towards Mitochondrial Loss.</title>
        <authorList>
            <person name="Novak L.V.F."/>
            <person name="Treitli S.C."/>
            <person name="Pyrih J."/>
            <person name="Halakuc P."/>
            <person name="Pipaliya S.V."/>
            <person name="Vacek V."/>
            <person name="Brzon O."/>
            <person name="Soukal P."/>
            <person name="Eme L."/>
            <person name="Dacks J.B."/>
            <person name="Karnkowska A."/>
            <person name="Elias M."/>
            <person name="Hampl V."/>
        </authorList>
    </citation>
    <scope>NUCLEOTIDE SEQUENCE [LARGE SCALE GENOMIC DNA]</scope>
    <source>
        <strain evidence="2">NAU3</strain>
        <tissue evidence="2">Gut</tissue>
    </source>
</reference>
<organism evidence="2 3">
    <name type="scientific">Blattamonas nauphoetae</name>
    <dbReference type="NCBI Taxonomy" id="2049346"/>
    <lineage>
        <taxon>Eukaryota</taxon>
        <taxon>Metamonada</taxon>
        <taxon>Preaxostyla</taxon>
        <taxon>Oxymonadida</taxon>
        <taxon>Blattamonas</taxon>
    </lineage>
</organism>
<keyword evidence="1" id="KW-0175">Coiled coil</keyword>
<proteinExistence type="predicted"/>
<evidence type="ECO:0000313" key="2">
    <source>
        <dbReference type="EMBL" id="KAK2956891.1"/>
    </source>
</evidence>
<dbReference type="Proteomes" id="UP001281761">
    <property type="component" value="Unassembled WGS sequence"/>
</dbReference>
<evidence type="ECO:0000313" key="3">
    <source>
        <dbReference type="Proteomes" id="UP001281761"/>
    </source>
</evidence>
<comment type="caution">
    <text evidence="2">The sequence shown here is derived from an EMBL/GenBank/DDBJ whole genome shotgun (WGS) entry which is preliminary data.</text>
</comment>
<keyword evidence="3" id="KW-1185">Reference proteome</keyword>
<evidence type="ECO:0000256" key="1">
    <source>
        <dbReference type="SAM" id="Coils"/>
    </source>
</evidence>